<gene>
    <name evidence="1" type="ORF">MRATA1EN3_LOCUS20495</name>
</gene>
<protein>
    <submittedName>
        <fullName evidence="1">Uncharacterized protein</fullName>
    </submittedName>
</protein>
<organism evidence="1 2">
    <name type="scientific">Rangifer tarandus platyrhynchus</name>
    <name type="common">Svalbard reindeer</name>
    <dbReference type="NCBI Taxonomy" id="3082113"/>
    <lineage>
        <taxon>Eukaryota</taxon>
        <taxon>Metazoa</taxon>
        <taxon>Chordata</taxon>
        <taxon>Craniata</taxon>
        <taxon>Vertebrata</taxon>
        <taxon>Euteleostomi</taxon>
        <taxon>Mammalia</taxon>
        <taxon>Eutheria</taxon>
        <taxon>Laurasiatheria</taxon>
        <taxon>Artiodactyla</taxon>
        <taxon>Ruminantia</taxon>
        <taxon>Pecora</taxon>
        <taxon>Cervidae</taxon>
        <taxon>Odocoileinae</taxon>
        <taxon>Rangifer</taxon>
    </lineage>
</organism>
<accession>A0ACB0F901</accession>
<proteinExistence type="predicted"/>
<dbReference type="Proteomes" id="UP001162501">
    <property type="component" value="Chromosome 4"/>
</dbReference>
<evidence type="ECO:0000313" key="1">
    <source>
        <dbReference type="EMBL" id="CAI9709282.1"/>
    </source>
</evidence>
<evidence type="ECO:0000313" key="2">
    <source>
        <dbReference type="Proteomes" id="UP001162501"/>
    </source>
</evidence>
<dbReference type="EMBL" id="OX596088">
    <property type="protein sequence ID" value="CAI9709282.1"/>
    <property type="molecule type" value="Genomic_DNA"/>
</dbReference>
<reference evidence="1" key="1">
    <citation type="submission" date="2023-05" db="EMBL/GenBank/DDBJ databases">
        <authorList>
            <consortium name="ELIXIR-Norway"/>
        </authorList>
    </citation>
    <scope>NUCLEOTIDE SEQUENCE</scope>
</reference>
<name>A0ACB0F901_RANTA</name>
<sequence>MAKCRRPVLRAGDLSVSRLLTQSHPCTVYGLWKKQPIAAELENPEAALPSERRRHGRSASAASEEPPLQPGRRPRSDEAPAQPEQGNKTTVRGMEKKDERSTRGNGESILCRRNEAHRTPDGTLATRAPNLSPASENLCGSSDSDKAIEGLMRCGCGSEKESTSLTWGLEAKICGRKERHESDRLILHSTPQEESTRCPGETLSPGGLGR</sequence>